<feature type="domain" description="Pherophorin" evidence="3">
    <location>
        <begin position="25"/>
        <end position="170"/>
    </location>
</feature>
<accession>A0AAD3DXS0</accession>
<keyword evidence="5" id="KW-1185">Reference proteome</keyword>
<keyword evidence="2" id="KW-0732">Signal</keyword>
<feature type="non-terminal residue" evidence="4">
    <location>
        <position position="205"/>
    </location>
</feature>
<dbReference type="AlphaFoldDB" id="A0AAD3DXS0"/>
<evidence type="ECO:0000313" key="4">
    <source>
        <dbReference type="EMBL" id="GFR50005.1"/>
    </source>
</evidence>
<sequence length="205" mass="21247">MRRLLLAFGLLALAGLARGQAAPTFPYATCNRVRAQSVYSVLPATSNPAPGVYCWTVHVSQSQCTVPNSCCSADVSKFELDVSPSCDVASEKVTATLNGRAVGSVDIVKPPNAADNQRTLRVPGLNLKNTTAEGALICVTLSGPCNTLELLTPSPIWSVALWSPDHVCCPIIRGASPPPPSPPPPSPPPPSPPPPSPPPPSPPPP</sequence>
<protein>
    <recommendedName>
        <fullName evidence="3">Pherophorin domain-containing protein</fullName>
    </recommendedName>
</protein>
<feature type="chain" id="PRO_5042092161" description="Pherophorin domain-containing protein" evidence="2">
    <location>
        <begin position="20"/>
        <end position="205"/>
    </location>
</feature>
<dbReference type="EMBL" id="BMAR01000034">
    <property type="protein sequence ID" value="GFR50005.1"/>
    <property type="molecule type" value="Genomic_DNA"/>
</dbReference>
<reference evidence="4 5" key="1">
    <citation type="journal article" date="2021" name="Sci. Rep.">
        <title>Genome sequencing of the multicellular alga Astrephomene provides insights into convergent evolution of germ-soma differentiation.</title>
        <authorList>
            <person name="Yamashita S."/>
            <person name="Yamamoto K."/>
            <person name="Matsuzaki R."/>
            <person name="Suzuki S."/>
            <person name="Yamaguchi H."/>
            <person name="Hirooka S."/>
            <person name="Minakuchi Y."/>
            <person name="Miyagishima S."/>
            <person name="Kawachi M."/>
            <person name="Toyoda A."/>
            <person name="Nozaki H."/>
        </authorList>
    </citation>
    <scope>NUCLEOTIDE SEQUENCE [LARGE SCALE GENOMIC DNA]</scope>
    <source>
        <strain evidence="4 5">NIES-4017</strain>
    </source>
</reference>
<proteinExistence type="predicted"/>
<dbReference type="Pfam" id="PF12499">
    <property type="entry name" value="DUF3707"/>
    <property type="match status" value="1"/>
</dbReference>
<evidence type="ECO:0000313" key="5">
    <source>
        <dbReference type="Proteomes" id="UP001054857"/>
    </source>
</evidence>
<gene>
    <name evidence="4" type="ORF">Agub_g12153</name>
</gene>
<dbReference type="InterPro" id="IPR024616">
    <property type="entry name" value="Pherophorin"/>
</dbReference>
<feature type="region of interest" description="Disordered" evidence="1">
    <location>
        <begin position="173"/>
        <end position="205"/>
    </location>
</feature>
<feature type="compositionally biased region" description="Pro residues" evidence="1">
    <location>
        <begin position="176"/>
        <end position="205"/>
    </location>
</feature>
<dbReference type="Proteomes" id="UP001054857">
    <property type="component" value="Unassembled WGS sequence"/>
</dbReference>
<feature type="signal peptide" evidence="2">
    <location>
        <begin position="1"/>
        <end position="19"/>
    </location>
</feature>
<comment type="caution">
    <text evidence="4">The sequence shown here is derived from an EMBL/GenBank/DDBJ whole genome shotgun (WGS) entry which is preliminary data.</text>
</comment>
<organism evidence="4 5">
    <name type="scientific">Astrephomene gubernaculifera</name>
    <dbReference type="NCBI Taxonomy" id="47775"/>
    <lineage>
        <taxon>Eukaryota</taxon>
        <taxon>Viridiplantae</taxon>
        <taxon>Chlorophyta</taxon>
        <taxon>core chlorophytes</taxon>
        <taxon>Chlorophyceae</taxon>
        <taxon>CS clade</taxon>
        <taxon>Chlamydomonadales</taxon>
        <taxon>Astrephomenaceae</taxon>
        <taxon>Astrephomene</taxon>
    </lineage>
</organism>
<evidence type="ECO:0000256" key="1">
    <source>
        <dbReference type="SAM" id="MobiDB-lite"/>
    </source>
</evidence>
<evidence type="ECO:0000256" key="2">
    <source>
        <dbReference type="SAM" id="SignalP"/>
    </source>
</evidence>
<name>A0AAD3DXS0_9CHLO</name>
<evidence type="ECO:0000259" key="3">
    <source>
        <dbReference type="Pfam" id="PF12499"/>
    </source>
</evidence>